<protein>
    <submittedName>
        <fullName evidence="1">Uncharacterized protein</fullName>
    </submittedName>
</protein>
<dbReference type="OrthoDB" id="6407410at2759"/>
<sequence length="23" mass="2473">MNSSAQGSQVLLAEPFYSTESLI</sequence>
<dbReference type="Proteomes" id="UP001152888">
    <property type="component" value="Unassembled WGS sequence"/>
</dbReference>
<organism evidence="1 2">
    <name type="scientific">Acanthoscelides obtectus</name>
    <name type="common">Bean weevil</name>
    <name type="synonym">Bruchus obtectus</name>
    <dbReference type="NCBI Taxonomy" id="200917"/>
    <lineage>
        <taxon>Eukaryota</taxon>
        <taxon>Metazoa</taxon>
        <taxon>Ecdysozoa</taxon>
        <taxon>Arthropoda</taxon>
        <taxon>Hexapoda</taxon>
        <taxon>Insecta</taxon>
        <taxon>Pterygota</taxon>
        <taxon>Neoptera</taxon>
        <taxon>Endopterygota</taxon>
        <taxon>Coleoptera</taxon>
        <taxon>Polyphaga</taxon>
        <taxon>Cucujiformia</taxon>
        <taxon>Chrysomeloidea</taxon>
        <taxon>Chrysomelidae</taxon>
        <taxon>Bruchinae</taxon>
        <taxon>Bruchini</taxon>
        <taxon>Acanthoscelides</taxon>
    </lineage>
</organism>
<evidence type="ECO:0000313" key="2">
    <source>
        <dbReference type="Proteomes" id="UP001152888"/>
    </source>
</evidence>
<keyword evidence="2" id="KW-1185">Reference proteome</keyword>
<accession>A0A9P0P7X6</accession>
<dbReference type="AlphaFoldDB" id="A0A9P0P7X6"/>
<dbReference type="EMBL" id="CAKOFQ010006815">
    <property type="protein sequence ID" value="CAH1973857.1"/>
    <property type="molecule type" value="Genomic_DNA"/>
</dbReference>
<proteinExistence type="predicted"/>
<name>A0A9P0P7X6_ACAOB</name>
<comment type="caution">
    <text evidence="1">The sequence shown here is derived from an EMBL/GenBank/DDBJ whole genome shotgun (WGS) entry which is preliminary data.</text>
</comment>
<evidence type="ECO:0000313" key="1">
    <source>
        <dbReference type="EMBL" id="CAH1973857.1"/>
    </source>
</evidence>
<gene>
    <name evidence="1" type="ORF">ACAOBT_LOCUS10774</name>
</gene>
<reference evidence="1" key="1">
    <citation type="submission" date="2022-03" db="EMBL/GenBank/DDBJ databases">
        <authorList>
            <person name="Sayadi A."/>
        </authorList>
    </citation>
    <scope>NUCLEOTIDE SEQUENCE</scope>
</reference>